<dbReference type="Proteomes" id="UP000175968">
    <property type="component" value="Chromosome"/>
</dbReference>
<dbReference type="FunFam" id="2.170.130.10:FF:000008">
    <property type="entry name" value="SusC/RagA family TonB-linked outer membrane protein"/>
    <property type="match status" value="1"/>
</dbReference>
<keyword evidence="14" id="KW-1185">Reference proteome</keyword>
<feature type="domain" description="TonB-dependent receptor-like beta-barrel" evidence="11">
    <location>
        <begin position="418"/>
        <end position="856"/>
    </location>
</feature>
<dbReference type="PROSITE" id="PS00018">
    <property type="entry name" value="EF_HAND_1"/>
    <property type="match status" value="1"/>
</dbReference>
<keyword evidence="10" id="KW-0732">Signal</keyword>
<proteinExistence type="inferred from homology"/>
<dbReference type="InterPro" id="IPR037066">
    <property type="entry name" value="Plug_dom_sf"/>
</dbReference>
<dbReference type="Pfam" id="PF00593">
    <property type="entry name" value="TonB_dep_Rec_b-barrel"/>
    <property type="match status" value="1"/>
</dbReference>
<evidence type="ECO:0000256" key="9">
    <source>
        <dbReference type="RuleBase" id="RU003357"/>
    </source>
</evidence>
<comment type="similarity">
    <text evidence="8 9">Belongs to the TonB-dependent receptor family.</text>
</comment>
<dbReference type="InterPro" id="IPR039426">
    <property type="entry name" value="TonB-dep_rcpt-like"/>
</dbReference>
<evidence type="ECO:0000256" key="3">
    <source>
        <dbReference type="ARBA" id="ARBA00022452"/>
    </source>
</evidence>
<dbReference type="EMBL" id="CP017479">
    <property type="protein sequence ID" value="AOW10440.1"/>
    <property type="molecule type" value="Genomic_DNA"/>
</dbReference>
<dbReference type="InterPro" id="IPR023997">
    <property type="entry name" value="TonB-dep_OMP_SusC/RagA_CS"/>
</dbReference>
<dbReference type="InterPro" id="IPR036942">
    <property type="entry name" value="Beta-barrel_TonB_sf"/>
</dbReference>
<keyword evidence="7 8" id="KW-0998">Cell outer membrane</keyword>
<organism evidence="13 14">
    <name type="scientific">Flavobacterium gilvum</name>
    <dbReference type="NCBI Taxonomy" id="1492737"/>
    <lineage>
        <taxon>Bacteria</taxon>
        <taxon>Pseudomonadati</taxon>
        <taxon>Bacteroidota</taxon>
        <taxon>Flavobacteriia</taxon>
        <taxon>Flavobacteriales</taxon>
        <taxon>Flavobacteriaceae</taxon>
        <taxon>Flavobacterium</taxon>
    </lineage>
</organism>
<keyword evidence="3 8" id="KW-1134">Transmembrane beta strand</keyword>
<evidence type="ECO:0000256" key="6">
    <source>
        <dbReference type="ARBA" id="ARBA00023136"/>
    </source>
</evidence>
<evidence type="ECO:0000313" key="14">
    <source>
        <dbReference type="Proteomes" id="UP000175968"/>
    </source>
</evidence>
<keyword evidence="2 8" id="KW-0813">Transport</keyword>
<dbReference type="AlphaFoldDB" id="A0AAC9I678"/>
<dbReference type="InterPro" id="IPR008969">
    <property type="entry name" value="CarboxyPept-like_regulatory"/>
</dbReference>
<evidence type="ECO:0000256" key="5">
    <source>
        <dbReference type="ARBA" id="ARBA00023077"/>
    </source>
</evidence>
<dbReference type="Gene3D" id="2.60.40.1120">
    <property type="entry name" value="Carboxypeptidase-like, regulatory domain"/>
    <property type="match status" value="1"/>
</dbReference>
<evidence type="ECO:0000256" key="7">
    <source>
        <dbReference type="ARBA" id="ARBA00023237"/>
    </source>
</evidence>
<dbReference type="InterPro" id="IPR023996">
    <property type="entry name" value="TonB-dep_OMP_SusC/RagA"/>
</dbReference>
<evidence type="ECO:0000313" key="13">
    <source>
        <dbReference type="EMBL" id="AOW10440.1"/>
    </source>
</evidence>
<dbReference type="InterPro" id="IPR018247">
    <property type="entry name" value="EF_Hand_1_Ca_BS"/>
</dbReference>
<feature type="chain" id="PRO_5042201177" description="TonB-denpendent receptor" evidence="10">
    <location>
        <begin position="39"/>
        <end position="1030"/>
    </location>
</feature>
<sequence>MKLLPKMKPKTHRLTLKPWKTMKLASTLVIALTLQVSAAVSSKTVTLSRKKESINLTSVQKQIKGKVVDEKGIPIPGANITVKGTNIGTQADADGKFSISVPENGAKLIVSFIGFDSQEVAIGNSTLTIVLKETGQKLDEVVVVGYGTQKKKDLVGSVASVSSKDFKEQAVTNISQILQGRASGVQVISNSGAPGGAVSVRIRGNNSIVGDNSPLYVVDGFVGTDPSSINPNDIETMDILKDAPSTAIYGSRGANGVIVITTKKGKAGKSNISFMTQLGGGNVVKKLDLLGAADYARTLNERAAATGLPPVFTQQQINNYAANGGTDWQNEIFRSMLSQEYQLNISGGNEKTNYFTSGNYLNQSGILLNTGLKRYALRIGLNSKLTDKLSLHLNSSATRNEVLNGAAGSGGRFSSINQAITWSPTEPVRDANGKYTRVDPYNSIDFNPVAYATDQSNVSNNSLFTSVVGLKYEFIPGLTFDATGGLNYNNIQNLNFSDATINSLFQANAGRSSTENIGVQSTNNLTYAHTFNNAHNLVLTGVIEYQSYTSNYFNASGNNLTYPETKYYNIGLSGTYGIGSGYTESTLLSYLGRATYDYKGIYYVSASVRRDGSSKFQKDNQYSTFPSAGAAWKISEMDFMKNKTFFNSLKFRGGYGLTGNQAINPYQTLSLYNTATTTIDPGKANPGIVLGNPGNPDLKWETTRQWDLGLDADMFDNRVSFTADYYDKLTDNLLLNVPVPAYMGGGSVLSNVGAVSNKGLEFSLTYRNSKDAQVHWSSSANLSFLRNKIESLYSPSNIPSSTAEFMLIPGQPMGTFWGLTYLGTWKPSEAAAAAAYNNKPGDSKYLDLNGDHIIDGSDYHAIGHGLPKYTWGWNNDFVWKGLTLNVFIQSAGGFDKLDGSIGTIYAGLRQATAAGIADRYIPGVNETSDIPAFSLTDKNYSPSTRFLEDATYIRLKNISLSYQIPKEYFKGFGATVFLRGTNLITITKYKGFDPETNSLTTGAGSDVNQSLDNASYPNAKLVTLGVKLEL</sequence>
<evidence type="ECO:0000256" key="4">
    <source>
        <dbReference type="ARBA" id="ARBA00022692"/>
    </source>
</evidence>
<accession>A0AAC9I678</accession>
<dbReference type="InterPro" id="IPR000531">
    <property type="entry name" value="Beta-barrel_TonB"/>
</dbReference>
<dbReference type="PROSITE" id="PS52016">
    <property type="entry name" value="TONB_DEPENDENT_REC_3"/>
    <property type="match status" value="1"/>
</dbReference>
<keyword evidence="6 8" id="KW-0472">Membrane</keyword>
<dbReference type="SUPFAM" id="SSF56935">
    <property type="entry name" value="Porins"/>
    <property type="match status" value="1"/>
</dbReference>
<evidence type="ECO:0008006" key="15">
    <source>
        <dbReference type="Google" id="ProtNLM"/>
    </source>
</evidence>
<reference evidence="13 14" key="1">
    <citation type="submission" date="2016-10" db="EMBL/GenBank/DDBJ databases">
        <title>Flavobacterium gilvum sp. nov., isolated from stream water.</title>
        <authorList>
            <person name="Shin S.-K."/>
            <person name="Cho Y.-J."/>
            <person name="Yi H."/>
        </authorList>
    </citation>
    <scope>NUCLEOTIDE SEQUENCE [LARGE SCALE GENOMIC DNA]</scope>
    <source>
        <strain evidence="13 14">EM1308</strain>
    </source>
</reference>
<dbReference type="KEGG" id="fgl:EM308_13530"/>
<gene>
    <name evidence="13" type="ORF">EM308_13530</name>
</gene>
<dbReference type="Gene3D" id="2.170.130.10">
    <property type="entry name" value="TonB-dependent receptor, plug domain"/>
    <property type="match status" value="1"/>
</dbReference>
<evidence type="ECO:0000256" key="1">
    <source>
        <dbReference type="ARBA" id="ARBA00004571"/>
    </source>
</evidence>
<feature type="domain" description="TonB-dependent receptor plug" evidence="12">
    <location>
        <begin position="151"/>
        <end position="257"/>
    </location>
</feature>
<protein>
    <recommendedName>
        <fullName evidence="15">TonB-denpendent receptor</fullName>
    </recommendedName>
</protein>
<dbReference type="Pfam" id="PF13715">
    <property type="entry name" value="CarbopepD_reg_2"/>
    <property type="match status" value="1"/>
</dbReference>
<dbReference type="SUPFAM" id="SSF49464">
    <property type="entry name" value="Carboxypeptidase regulatory domain-like"/>
    <property type="match status" value="1"/>
</dbReference>
<evidence type="ECO:0000259" key="11">
    <source>
        <dbReference type="Pfam" id="PF00593"/>
    </source>
</evidence>
<evidence type="ECO:0000256" key="2">
    <source>
        <dbReference type="ARBA" id="ARBA00022448"/>
    </source>
</evidence>
<evidence type="ECO:0000259" key="12">
    <source>
        <dbReference type="Pfam" id="PF07715"/>
    </source>
</evidence>
<dbReference type="Gene3D" id="2.40.170.20">
    <property type="entry name" value="TonB-dependent receptor, beta-barrel domain"/>
    <property type="match status" value="1"/>
</dbReference>
<comment type="subcellular location">
    <subcellularLocation>
        <location evidence="1 8">Cell outer membrane</location>
        <topology evidence="1 8">Multi-pass membrane protein</topology>
    </subcellularLocation>
</comment>
<keyword evidence="4 8" id="KW-0812">Transmembrane</keyword>
<dbReference type="NCBIfam" id="TIGR04056">
    <property type="entry name" value="OMP_RagA_SusC"/>
    <property type="match status" value="1"/>
</dbReference>
<evidence type="ECO:0000256" key="8">
    <source>
        <dbReference type="PROSITE-ProRule" id="PRU01360"/>
    </source>
</evidence>
<dbReference type="GO" id="GO:0009279">
    <property type="term" value="C:cell outer membrane"/>
    <property type="evidence" value="ECO:0007669"/>
    <property type="project" value="UniProtKB-SubCell"/>
</dbReference>
<dbReference type="Pfam" id="PF07715">
    <property type="entry name" value="Plug"/>
    <property type="match status" value="1"/>
</dbReference>
<name>A0AAC9I678_9FLAO</name>
<evidence type="ECO:0000256" key="10">
    <source>
        <dbReference type="SAM" id="SignalP"/>
    </source>
</evidence>
<keyword evidence="5 9" id="KW-0798">TonB box</keyword>
<dbReference type="InterPro" id="IPR012910">
    <property type="entry name" value="Plug_dom"/>
</dbReference>
<dbReference type="NCBIfam" id="TIGR04057">
    <property type="entry name" value="SusC_RagA_signa"/>
    <property type="match status" value="1"/>
</dbReference>
<feature type="signal peptide" evidence="10">
    <location>
        <begin position="1"/>
        <end position="38"/>
    </location>
</feature>